<dbReference type="RefSeq" id="WP_252749568.1">
    <property type="nucleotide sequence ID" value="NZ_CP097116.1"/>
</dbReference>
<feature type="compositionally biased region" description="Polar residues" evidence="1">
    <location>
        <begin position="108"/>
        <end position="122"/>
    </location>
</feature>
<evidence type="ECO:0000313" key="3">
    <source>
        <dbReference type="EMBL" id="USS84665.1"/>
    </source>
</evidence>
<evidence type="ECO:0000256" key="2">
    <source>
        <dbReference type="SAM" id="SignalP"/>
    </source>
</evidence>
<dbReference type="Proteomes" id="UP001056707">
    <property type="component" value="Chromosome"/>
</dbReference>
<dbReference type="PROSITE" id="PS51257">
    <property type="entry name" value="PROKAR_LIPOPROTEIN"/>
    <property type="match status" value="1"/>
</dbReference>
<sequence length="188" mass="20627">MKKSLITLGACLTLAFTLAACGSHSTESKDHQAPKSSQHEKAKKKAKKTTSKKQEQPAEQSNADTQSNSATGTKNTNQSNSNQQATAQPATQATQSQPNQNSSQSNTYYQGNQPVNLPTTDGVSNVTDYWPTTMTINGTKQSVIAGYTRMGYFQIYTKQPTDQDYSFTYNGEDYQKYIGASDLDQIRQ</sequence>
<proteinExistence type="predicted"/>
<feature type="compositionally biased region" description="Polar residues" evidence="1">
    <location>
        <begin position="57"/>
        <end position="74"/>
    </location>
</feature>
<protein>
    <recommendedName>
        <fullName evidence="5">Lipoprotein</fullName>
    </recommendedName>
</protein>
<dbReference type="EMBL" id="CP097116">
    <property type="protein sequence ID" value="USS84665.1"/>
    <property type="molecule type" value="Genomic_DNA"/>
</dbReference>
<organism evidence="3 4">
    <name type="scientific">Fructilactobacillus myrtifloralis</name>
    <dbReference type="NCBI Taxonomy" id="2940301"/>
    <lineage>
        <taxon>Bacteria</taxon>
        <taxon>Bacillati</taxon>
        <taxon>Bacillota</taxon>
        <taxon>Bacilli</taxon>
        <taxon>Lactobacillales</taxon>
        <taxon>Lactobacillaceae</taxon>
        <taxon>Fructilactobacillus</taxon>
    </lineage>
</organism>
<gene>
    <name evidence="3" type="ORF">M3M35_04990</name>
</gene>
<keyword evidence="4" id="KW-1185">Reference proteome</keyword>
<feature type="chain" id="PRO_5045464949" description="Lipoprotein" evidence="2">
    <location>
        <begin position="20"/>
        <end position="188"/>
    </location>
</feature>
<accession>A0ABY5BM76</accession>
<feature type="signal peptide" evidence="2">
    <location>
        <begin position="1"/>
        <end position="19"/>
    </location>
</feature>
<reference evidence="3" key="1">
    <citation type="submission" date="2022-05" db="EMBL/GenBank/DDBJ databases">
        <authorList>
            <person name="Oliphant S.A."/>
            <person name="Watson-Haigh N.S."/>
            <person name="Sumby K.M."/>
            <person name="Gardner J.M."/>
            <person name="Jiranek V."/>
        </authorList>
    </citation>
    <scope>NUCLEOTIDE SEQUENCE</scope>
    <source>
        <strain evidence="3">KI16_H9</strain>
    </source>
</reference>
<evidence type="ECO:0000256" key="1">
    <source>
        <dbReference type="SAM" id="MobiDB-lite"/>
    </source>
</evidence>
<feature type="compositionally biased region" description="Basic and acidic residues" evidence="1">
    <location>
        <begin position="26"/>
        <end position="40"/>
    </location>
</feature>
<feature type="region of interest" description="Disordered" evidence="1">
    <location>
        <begin position="25"/>
        <end position="122"/>
    </location>
</feature>
<name>A0ABY5BM76_9LACO</name>
<feature type="compositionally biased region" description="Low complexity" evidence="1">
    <location>
        <begin position="75"/>
        <end position="107"/>
    </location>
</feature>
<evidence type="ECO:0008006" key="5">
    <source>
        <dbReference type="Google" id="ProtNLM"/>
    </source>
</evidence>
<evidence type="ECO:0000313" key="4">
    <source>
        <dbReference type="Proteomes" id="UP001056707"/>
    </source>
</evidence>
<keyword evidence="2" id="KW-0732">Signal</keyword>
<feature type="compositionally biased region" description="Basic residues" evidence="1">
    <location>
        <begin position="41"/>
        <end position="51"/>
    </location>
</feature>